<dbReference type="SUPFAM" id="SSF46785">
    <property type="entry name" value="Winged helix' DNA-binding domain"/>
    <property type="match status" value="2"/>
</dbReference>
<dbReference type="AlphaFoldDB" id="A0A1M5BZV4"/>
<dbReference type="Proteomes" id="UP000184245">
    <property type="component" value="Unassembled WGS sequence"/>
</dbReference>
<keyword evidence="3" id="KW-0804">Transcription</keyword>
<dbReference type="Gene3D" id="1.10.10.10">
    <property type="entry name" value="Winged helix-like DNA-binding domain superfamily/Winged helix DNA-binding domain"/>
    <property type="match status" value="2"/>
</dbReference>
<dbReference type="OrthoDB" id="9801546at2"/>
<name>A0A1M5BZV4_9CLOT</name>
<dbReference type="PROSITE" id="PS50949">
    <property type="entry name" value="HTH_GNTR"/>
    <property type="match status" value="2"/>
</dbReference>
<dbReference type="STRING" id="1122155.SAMN02745158_03896"/>
<dbReference type="PANTHER" id="PTHR44846:SF1">
    <property type="entry name" value="MANNOSYL-D-GLYCERATE TRANSPORT_METABOLISM SYSTEM REPRESSOR MNGR-RELATED"/>
    <property type="match status" value="1"/>
</dbReference>
<sequence length="483" mass="53783">MSYSNSQEQTIYRSLAGQIQLGFFDHGERFPSAKEIALGYGVSYCPAQRALKRLETNGLVRLCRGKPTVILAKPYANYLDSTVFRNRAAAVEDLCKSLHLISPAICMQGMYAIAPSASPKEAGQEPGPIHYGKFLYKTFHQYLHALGSRTVLSLYYDIGFFTESAFLDILNALYGKEEADLLLERTAVSLLQCAQNASQKTPRLLIQQLESLSTAFFERIGQYLRNTHMLRGEKEPFVWEPHKGRTRYCDIVAIDLICKINQGLYPIGTLLPNGSVLADIYHVSPITIRRTMQLLNQLGVAKTLNGVGTRVIFPGDSSIPYKLKTLTFDDNLRDFLEALQFLSVTGESVIKFSFPSFTEAYLLSIQQALSIPQEKKSMVSVISACMQAVVHCCPLASIQEIYRQITILLLKGSVLRLDETGAETVPGWQSLSQSMLRSLIDRDTAQFAHSWGTLMDDNFISTKKTLLEIGVSGIDGIIQPVHS</sequence>
<dbReference type="Pfam" id="PF00392">
    <property type="entry name" value="GntR"/>
    <property type="match status" value="2"/>
</dbReference>
<accession>A0A1M5BZV4</accession>
<dbReference type="PANTHER" id="PTHR44846">
    <property type="entry name" value="MANNOSYL-D-GLYCERATE TRANSPORT/METABOLISM SYSTEM REPRESSOR MNGR-RELATED"/>
    <property type="match status" value="1"/>
</dbReference>
<evidence type="ECO:0000259" key="4">
    <source>
        <dbReference type="PROSITE" id="PS50949"/>
    </source>
</evidence>
<evidence type="ECO:0000256" key="2">
    <source>
        <dbReference type="ARBA" id="ARBA00023125"/>
    </source>
</evidence>
<keyword evidence="6" id="KW-1185">Reference proteome</keyword>
<evidence type="ECO:0000313" key="6">
    <source>
        <dbReference type="Proteomes" id="UP000184245"/>
    </source>
</evidence>
<feature type="domain" description="HTH gntR-type" evidence="4">
    <location>
        <begin position="246"/>
        <end position="314"/>
    </location>
</feature>
<proteinExistence type="predicted"/>
<reference evidence="5 6" key="1">
    <citation type="submission" date="2016-11" db="EMBL/GenBank/DDBJ databases">
        <authorList>
            <person name="Jaros S."/>
            <person name="Januszkiewicz K."/>
            <person name="Wedrychowicz H."/>
        </authorList>
    </citation>
    <scope>NUCLEOTIDE SEQUENCE [LARGE SCALE GENOMIC DNA]</scope>
    <source>
        <strain evidence="5 6">DSM 17459</strain>
    </source>
</reference>
<dbReference type="SMART" id="SM00345">
    <property type="entry name" value="HTH_GNTR"/>
    <property type="match status" value="2"/>
</dbReference>
<protein>
    <submittedName>
        <fullName evidence="5">DNA-binding transcriptional regulator, FadR family</fullName>
    </submittedName>
</protein>
<dbReference type="EMBL" id="FQVI01000032">
    <property type="protein sequence ID" value="SHF48033.1"/>
    <property type="molecule type" value="Genomic_DNA"/>
</dbReference>
<evidence type="ECO:0000256" key="1">
    <source>
        <dbReference type="ARBA" id="ARBA00023015"/>
    </source>
</evidence>
<organism evidence="5 6">
    <name type="scientific">Lactonifactor longoviformis DSM 17459</name>
    <dbReference type="NCBI Taxonomy" id="1122155"/>
    <lineage>
        <taxon>Bacteria</taxon>
        <taxon>Bacillati</taxon>
        <taxon>Bacillota</taxon>
        <taxon>Clostridia</taxon>
        <taxon>Eubacteriales</taxon>
        <taxon>Clostridiaceae</taxon>
        <taxon>Lactonifactor</taxon>
    </lineage>
</organism>
<feature type="domain" description="HTH gntR-type" evidence="4">
    <location>
        <begin position="5"/>
        <end position="73"/>
    </location>
</feature>
<evidence type="ECO:0000256" key="3">
    <source>
        <dbReference type="ARBA" id="ARBA00023163"/>
    </source>
</evidence>
<dbReference type="InterPro" id="IPR050679">
    <property type="entry name" value="Bact_HTH_transcr_reg"/>
</dbReference>
<evidence type="ECO:0000313" key="5">
    <source>
        <dbReference type="EMBL" id="SHF48033.1"/>
    </source>
</evidence>
<keyword evidence="2 5" id="KW-0238">DNA-binding</keyword>
<dbReference type="GO" id="GO:0003700">
    <property type="term" value="F:DNA-binding transcription factor activity"/>
    <property type="evidence" value="ECO:0007669"/>
    <property type="project" value="InterPro"/>
</dbReference>
<dbReference type="InterPro" id="IPR036390">
    <property type="entry name" value="WH_DNA-bd_sf"/>
</dbReference>
<dbReference type="GO" id="GO:0003677">
    <property type="term" value="F:DNA binding"/>
    <property type="evidence" value="ECO:0007669"/>
    <property type="project" value="UniProtKB-KW"/>
</dbReference>
<dbReference type="InterPro" id="IPR000524">
    <property type="entry name" value="Tscrpt_reg_HTH_GntR"/>
</dbReference>
<keyword evidence="1" id="KW-0805">Transcription regulation</keyword>
<dbReference type="InterPro" id="IPR036388">
    <property type="entry name" value="WH-like_DNA-bd_sf"/>
</dbReference>
<dbReference type="GO" id="GO:0045892">
    <property type="term" value="P:negative regulation of DNA-templated transcription"/>
    <property type="evidence" value="ECO:0007669"/>
    <property type="project" value="TreeGrafter"/>
</dbReference>
<gene>
    <name evidence="5" type="ORF">SAMN02745158_03896</name>
</gene>
<dbReference type="RefSeq" id="WP_072854442.1">
    <property type="nucleotide sequence ID" value="NZ_FQVI01000032.1"/>
</dbReference>